<dbReference type="EMBL" id="AVOT02029851">
    <property type="protein sequence ID" value="MBW0522834.1"/>
    <property type="molecule type" value="Genomic_DNA"/>
</dbReference>
<dbReference type="AlphaFoldDB" id="A0A9Q3I1N5"/>
<keyword evidence="2" id="KW-1185">Reference proteome</keyword>
<evidence type="ECO:0000313" key="1">
    <source>
        <dbReference type="EMBL" id="MBW0522834.1"/>
    </source>
</evidence>
<name>A0A9Q3I1N5_9BASI</name>
<sequence length="110" mass="12236">MPAPSNRIQNPPPSRQEDLISLVHSLTQKVDTLSSAWAKDLAKLATLTFHSNLPPKCILPLMISSCKPPNGSNYPFWLQALNLTLCYIFKSNTPVNDSPAFLSSWLQNKD</sequence>
<protein>
    <submittedName>
        <fullName evidence="1">Uncharacterized protein</fullName>
    </submittedName>
</protein>
<dbReference type="Proteomes" id="UP000765509">
    <property type="component" value="Unassembled WGS sequence"/>
</dbReference>
<gene>
    <name evidence="1" type="ORF">O181_062549</name>
</gene>
<organism evidence="1 2">
    <name type="scientific">Austropuccinia psidii MF-1</name>
    <dbReference type="NCBI Taxonomy" id="1389203"/>
    <lineage>
        <taxon>Eukaryota</taxon>
        <taxon>Fungi</taxon>
        <taxon>Dikarya</taxon>
        <taxon>Basidiomycota</taxon>
        <taxon>Pucciniomycotina</taxon>
        <taxon>Pucciniomycetes</taxon>
        <taxon>Pucciniales</taxon>
        <taxon>Sphaerophragmiaceae</taxon>
        <taxon>Austropuccinia</taxon>
    </lineage>
</organism>
<evidence type="ECO:0000313" key="2">
    <source>
        <dbReference type="Proteomes" id="UP000765509"/>
    </source>
</evidence>
<proteinExistence type="predicted"/>
<accession>A0A9Q3I1N5</accession>
<comment type="caution">
    <text evidence="1">The sequence shown here is derived from an EMBL/GenBank/DDBJ whole genome shotgun (WGS) entry which is preliminary data.</text>
</comment>
<reference evidence="1" key="1">
    <citation type="submission" date="2021-03" db="EMBL/GenBank/DDBJ databases">
        <title>Draft genome sequence of rust myrtle Austropuccinia psidii MF-1, a brazilian biotype.</title>
        <authorList>
            <person name="Quecine M.C."/>
            <person name="Pachon D.M.R."/>
            <person name="Bonatelli M.L."/>
            <person name="Correr F.H."/>
            <person name="Franceschini L.M."/>
            <person name="Leite T.F."/>
            <person name="Margarido G.R.A."/>
            <person name="Almeida C.A."/>
            <person name="Ferrarezi J.A."/>
            <person name="Labate C.A."/>
        </authorList>
    </citation>
    <scope>NUCLEOTIDE SEQUENCE</scope>
    <source>
        <strain evidence="1">MF-1</strain>
    </source>
</reference>